<keyword evidence="4 8" id="KW-1015">Disulfide bond</keyword>
<dbReference type="AlphaFoldDB" id="A0A170ZI47"/>
<feature type="site" description="Contributes to redox potential value" evidence="7">
    <location>
        <position position="25"/>
    </location>
</feature>
<gene>
    <name evidence="10" type="ORF">PJIAN_2251</name>
</gene>
<keyword evidence="3" id="KW-0249">Electron transport</keyword>
<dbReference type="FunFam" id="3.40.30.10:FF:000001">
    <property type="entry name" value="Thioredoxin"/>
    <property type="match status" value="1"/>
</dbReference>
<dbReference type="OrthoDB" id="9790390at2"/>
<feature type="site" description="Contributes to redox potential value" evidence="7">
    <location>
        <position position="26"/>
    </location>
</feature>
<dbReference type="Gene3D" id="3.40.30.10">
    <property type="entry name" value="Glutaredoxin"/>
    <property type="match status" value="1"/>
</dbReference>
<dbReference type="GO" id="GO:0015035">
    <property type="term" value="F:protein-disulfide reductase activity"/>
    <property type="evidence" value="ECO:0007669"/>
    <property type="project" value="UniProtKB-UniRule"/>
</dbReference>
<evidence type="ECO:0000256" key="4">
    <source>
        <dbReference type="ARBA" id="ARBA00023157"/>
    </source>
</evidence>
<evidence type="ECO:0000256" key="7">
    <source>
        <dbReference type="PIRSR" id="PIRSR000077-1"/>
    </source>
</evidence>
<evidence type="ECO:0000256" key="1">
    <source>
        <dbReference type="ARBA" id="ARBA00008987"/>
    </source>
</evidence>
<dbReference type="InterPro" id="IPR036249">
    <property type="entry name" value="Thioredoxin-like_sf"/>
</dbReference>
<organism evidence="10 11">
    <name type="scientific">Paludibacter jiangxiensis</name>
    <dbReference type="NCBI Taxonomy" id="681398"/>
    <lineage>
        <taxon>Bacteria</taxon>
        <taxon>Pseudomonadati</taxon>
        <taxon>Bacteroidota</taxon>
        <taxon>Bacteroidia</taxon>
        <taxon>Bacteroidales</taxon>
        <taxon>Paludibacteraceae</taxon>
        <taxon>Paludibacter</taxon>
    </lineage>
</organism>
<keyword evidence="5 8" id="KW-0676">Redox-active center</keyword>
<reference evidence="11" key="1">
    <citation type="submission" date="2016-04" db="EMBL/GenBank/DDBJ databases">
        <title>Draft genome sequence of Paludibacter jiangxiensis strain NM7.</title>
        <authorList>
            <person name="Qiu Y."/>
            <person name="Matsuura N."/>
            <person name="Ohashi A."/>
            <person name="Tourlousse M.D."/>
            <person name="Sekiguchi Y."/>
        </authorList>
    </citation>
    <scope>NUCLEOTIDE SEQUENCE [LARGE SCALE GENOMIC DNA]</scope>
    <source>
        <strain evidence="11">NM7</strain>
    </source>
</reference>
<evidence type="ECO:0000313" key="10">
    <source>
        <dbReference type="EMBL" id="GAT62691.1"/>
    </source>
</evidence>
<dbReference type="PROSITE" id="PS51352">
    <property type="entry name" value="THIOREDOXIN_2"/>
    <property type="match status" value="1"/>
</dbReference>
<dbReference type="GO" id="GO:0005737">
    <property type="term" value="C:cytoplasm"/>
    <property type="evidence" value="ECO:0007669"/>
    <property type="project" value="TreeGrafter"/>
</dbReference>
<evidence type="ECO:0000256" key="6">
    <source>
        <dbReference type="NCBIfam" id="TIGR01068"/>
    </source>
</evidence>
<dbReference type="InterPro" id="IPR017937">
    <property type="entry name" value="Thioredoxin_CS"/>
</dbReference>
<comment type="caution">
    <text evidence="10">The sequence shown here is derived from an EMBL/GenBank/DDBJ whole genome shotgun (WGS) entry which is preliminary data.</text>
</comment>
<name>A0A170ZI47_9BACT</name>
<accession>A0A170ZI47</accession>
<keyword evidence="2" id="KW-0813">Transport</keyword>
<evidence type="ECO:0000259" key="9">
    <source>
        <dbReference type="PROSITE" id="PS51352"/>
    </source>
</evidence>
<dbReference type="EMBL" id="BDCR01000002">
    <property type="protein sequence ID" value="GAT62691.1"/>
    <property type="molecule type" value="Genomic_DNA"/>
</dbReference>
<evidence type="ECO:0000256" key="2">
    <source>
        <dbReference type="ARBA" id="ARBA00022448"/>
    </source>
</evidence>
<feature type="domain" description="Thioredoxin" evidence="9">
    <location>
        <begin position="1"/>
        <end position="99"/>
    </location>
</feature>
<proteinExistence type="inferred from homology"/>
<evidence type="ECO:0000256" key="8">
    <source>
        <dbReference type="PIRSR" id="PIRSR000077-4"/>
    </source>
</evidence>
<reference evidence="11" key="2">
    <citation type="journal article" date="2017" name="Genome Announc.">
        <title>Draft genome sequence of Paludibacter jiangxiensis NM7(T), a propionate-producing fermentative bacterium.</title>
        <authorList>
            <person name="Qiu Y.-L."/>
            <person name="Tourlousse D.M."/>
            <person name="Matsuura N."/>
            <person name="Ohashi A."/>
            <person name="Sekiguchi Y."/>
        </authorList>
    </citation>
    <scope>NUCLEOTIDE SEQUENCE [LARGE SCALE GENOMIC DNA]</scope>
    <source>
        <strain evidence="11">NM7</strain>
    </source>
</reference>
<dbReference type="STRING" id="681398.PJIAN_2251"/>
<dbReference type="SUPFAM" id="SSF52833">
    <property type="entry name" value="Thioredoxin-like"/>
    <property type="match status" value="1"/>
</dbReference>
<feature type="active site" description="Nucleophile" evidence="7">
    <location>
        <position position="24"/>
    </location>
</feature>
<dbReference type="PIRSF" id="PIRSF000077">
    <property type="entry name" value="Thioredoxin"/>
    <property type="match status" value="1"/>
</dbReference>
<feature type="active site" description="Nucleophile" evidence="7">
    <location>
        <position position="27"/>
    </location>
</feature>
<comment type="similarity">
    <text evidence="1">Belongs to the thioredoxin family.</text>
</comment>
<dbReference type="NCBIfam" id="TIGR01068">
    <property type="entry name" value="thioredoxin"/>
    <property type="match status" value="1"/>
</dbReference>
<feature type="disulfide bond" description="Redox-active" evidence="8">
    <location>
        <begin position="24"/>
        <end position="27"/>
    </location>
</feature>
<sequence>MKANFDSLIQDSRPVIVDFHALWCGPCKMQAPILQQLATEQGDNVKIIKIDVDQNPSIADRYQIRSVPTLMIFKNGEIKHKQPGVHSKQQLDSLIQQYK</sequence>
<dbReference type="CDD" id="cd02947">
    <property type="entry name" value="TRX_family"/>
    <property type="match status" value="1"/>
</dbReference>
<feature type="site" description="Deprotonates C-terminal active site Cys" evidence="7">
    <location>
        <position position="18"/>
    </location>
</feature>
<evidence type="ECO:0000256" key="3">
    <source>
        <dbReference type="ARBA" id="ARBA00022982"/>
    </source>
</evidence>
<dbReference type="PANTHER" id="PTHR45663:SF11">
    <property type="entry name" value="GEO12009P1"/>
    <property type="match status" value="1"/>
</dbReference>
<dbReference type="PROSITE" id="PS00194">
    <property type="entry name" value="THIOREDOXIN_1"/>
    <property type="match status" value="1"/>
</dbReference>
<dbReference type="RefSeq" id="WP_068703196.1">
    <property type="nucleotide sequence ID" value="NZ_BDCR01000002.1"/>
</dbReference>
<dbReference type="InterPro" id="IPR013766">
    <property type="entry name" value="Thioredoxin_domain"/>
</dbReference>
<dbReference type="Pfam" id="PF00085">
    <property type="entry name" value="Thioredoxin"/>
    <property type="match status" value="1"/>
</dbReference>
<keyword evidence="11" id="KW-1185">Reference proteome</keyword>
<dbReference type="PRINTS" id="PR00421">
    <property type="entry name" value="THIOREDOXIN"/>
</dbReference>
<protein>
    <recommendedName>
        <fullName evidence="6">Thioredoxin</fullName>
    </recommendedName>
</protein>
<dbReference type="PANTHER" id="PTHR45663">
    <property type="entry name" value="GEO12009P1"/>
    <property type="match status" value="1"/>
</dbReference>
<dbReference type="InterPro" id="IPR005746">
    <property type="entry name" value="Thioredoxin"/>
</dbReference>
<evidence type="ECO:0000313" key="11">
    <source>
        <dbReference type="Proteomes" id="UP000076586"/>
    </source>
</evidence>
<dbReference type="Proteomes" id="UP000076586">
    <property type="component" value="Unassembled WGS sequence"/>
</dbReference>
<evidence type="ECO:0000256" key="5">
    <source>
        <dbReference type="ARBA" id="ARBA00023284"/>
    </source>
</evidence>